<dbReference type="OrthoDB" id="6198373at2"/>
<dbReference type="AlphaFoldDB" id="A0A6B8RXE2"/>
<proteinExistence type="predicted"/>
<gene>
    <name evidence="1" type="ORF">EHS13_23085</name>
</gene>
<evidence type="ECO:0000313" key="2">
    <source>
        <dbReference type="Proteomes" id="UP000426246"/>
    </source>
</evidence>
<organism evidence="1 2">
    <name type="scientific">Paenibacillus psychroresistens</name>
    <dbReference type="NCBI Taxonomy" id="1778678"/>
    <lineage>
        <taxon>Bacteria</taxon>
        <taxon>Bacillati</taxon>
        <taxon>Bacillota</taxon>
        <taxon>Bacilli</taxon>
        <taxon>Bacillales</taxon>
        <taxon>Paenibacillaceae</taxon>
        <taxon>Paenibacillus</taxon>
    </lineage>
</organism>
<dbReference type="KEGG" id="ppsc:EHS13_23085"/>
<evidence type="ECO:0000313" key="1">
    <source>
        <dbReference type="EMBL" id="QGR00216.1"/>
    </source>
</evidence>
<dbReference type="EMBL" id="CP034235">
    <property type="protein sequence ID" value="QGR00216.1"/>
    <property type="molecule type" value="Genomic_DNA"/>
</dbReference>
<sequence>MGQGYVLINKSSKEVITYAFLRASKARELSGNSVTSAITSWYLLKNMGENIQFIEEEKVVDGYTDVTNQIIDELIVNKILIDNGLEVFDEEPIVYMRKLENFWAK</sequence>
<accession>A0A6B8RXE2</accession>
<reference evidence="2" key="1">
    <citation type="submission" date="2018-11" db="EMBL/GenBank/DDBJ databases">
        <title>Complete genome sequence of Paenibacillus sp. ML311-T8.</title>
        <authorList>
            <person name="Nam Y.-D."/>
            <person name="Kang J."/>
            <person name="Chung W.-H."/>
            <person name="Park Y.S."/>
        </authorList>
    </citation>
    <scope>NUCLEOTIDE SEQUENCE [LARGE SCALE GENOMIC DNA]</scope>
    <source>
        <strain evidence="2">ML311-T8</strain>
    </source>
</reference>
<dbReference type="Proteomes" id="UP000426246">
    <property type="component" value="Chromosome"/>
</dbReference>
<keyword evidence="2" id="KW-1185">Reference proteome</keyword>
<name>A0A6B8RXE2_9BACL</name>
<protein>
    <submittedName>
        <fullName evidence="1">Uncharacterized protein</fullName>
    </submittedName>
</protein>